<evidence type="ECO:0000259" key="5">
    <source>
        <dbReference type="Pfam" id="PF04545"/>
    </source>
</evidence>
<dbReference type="PANTHER" id="PTHR43133:SF46">
    <property type="entry name" value="RNA POLYMERASE SIGMA-70 FACTOR ECF SUBFAMILY"/>
    <property type="match status" value="1"/>
</dbReference>
<protein>
    <submittedName>
        <fullName evidence="6">RNA polymerase sigma factor (Sigma-70 family)</fullName>
    </submittedName>
</protein>
<accession>A0A327X1C0</accession>
<dbReference type="OrthoDB" id="9150024at2"/>
<comment type="caution">
    <text evidence="6">The sequence shown here is derived from an EMBL/GenBank/DDBJ whole genome shotgun (WGS) entry which is preliminary data.</text>
</comment>
<dbReference type="Gene3D" id="1.10.1740.10">
    <property type="match status" value="1"/>
</dbReference>
<dbReference type="Gene3D" id="1.10.10.10">
    <property type="entry name" value="Winged helix-like DNA-binding domain superfamily/Winged helix DNA-binding domain"/>
    <property type="match status" value="1"/>
</dbReference>
<keyword evidence="4" id="KW-0804">Transcription</keyword>
<evidence type="ECO:0000256" key="3">
    <source>
        <dbReference type="ARBA" id="ARBA00023082"/>
    </source>
</evidence>
<dbReference type="InterPro" id="IPR007630">
    <property type="entry name" value="RNA_pol_sigma70_r4"/>
</dbReference>
<dbReference type="AlphaFoldDB" id="A0A327X1C0"/>
<dbReference type="InterPro" id="IPR014284">
    <property type="entry name" value="RNA_pol_sigma-70_dom"/>
</dbReference>
<comment type="similarity">
    <text evidence="1">Belongs to the sigma-70 factor family. ECF subfamily.</text>
</comment>
<proteinExistence type="inferred from homology"/>
<reference evidence="6 7" key="1">
    <citation type="submission" date="2018-06" db="EMBL/GenBank/DDBJ databases">
        <title>Genomic Encyclopedia of Archaeal and Bacterial Type Strains, Phase II (KMG-II): from individual species to whole genera.</title>
        <authorList>
            <person name="Goeker M."/>
        </authorList>
    </citation>
    <scope>NUCLEOTIDE SEQUENCE [LARGE SCALE GENOMIC DNA]</scope>
    <source>
        <strain evidence="6 7">DSM 21851</strain>
    </source>
</reference>
<dbReference type="PANTHER" id="PTHR43133">
    <property type="entry name" value="RNA POLYMERASE ECF-TYPE SIGMA FACTO"/>
    <property type="match status" value="1"/>
</dbReference>
<dbReference type="EMBL" id="QLMC01000004">
    <property type="protein sequence ID" value="RAJ96009.1"/>
    <property type="molecule type" value="Genomic_DNA"/>
</dbReference>
<dbReference type="SUPFAM" id="SSF88659">
    <property type="entry name" value="Sigma3 and sigma4 domains of RNA polymerase sigma factors"/>
    <property type="match status" value="1"/>
</dbReference>
<gene>
    <name evidence="6" type="ORF">LX87_03759</name>
</gene>
<organism evidence="6 7">
    <name type="scientific">Larkinella arboricola</name>
    <dbReference type="NCBI Taxonomy" id="643671"/>
    <lineage>
        <taxon>Bacteria</taxon>
        <taxon>Pseudomonadati</taxon>
        <taxon>Bacteroidota</taxon>
        <taxon>Cytophagia</taxon>
        <taxon>Cytophagales</taxon>
        <taxon>Spirosomataceae</taxon>
        <taxon>Larkinella</taxon>
    </lineage>
</organism>
<feature type="domain" description="RNA polymerase sigma-70 region 4" evidence="5">
    <location>
        <begin position="136"/>
        <end position="183"/>
    </location>
</feature>
<evidence type="ECO:0000256" key="2">
    <source>
        <dbReference type="ARBA" id="ARBA00023015"/>
    </source>
</evidence>
<dbReference type="SUPFAM" id="SSF88946">
    <property type="entry name" value="Sigma2 domain of RNA polymerase sigma factors"/>
    <property type="match status" value="1"/>
</dbReference>
<dbReference type="GO" id="GO:0006352">
    <property type="term" value="P:DNA-templated transcription initiation"/>
    <property type="evidence" value="ECO:0007669"/>
    <property type="project" value="InterPro"/>
</dbReference>
<evidence type="ECO:0000256" key="4">
    <source>
        <dbReference type="ARBA" id="ARBA00023163"/>
    </source>
</evidence>
<dbReference type="InterPro" id="IPR036388">
    <property type="entry name" value="WH-like_DNA-bd_sf"/>
</dbReference>
<dbReference type="Proteomes" id="UP000248790">
    <property type="component" value="Unassembled WGS sequence"/>
</dbReference>
<keyword evidence="7" id="KW-1185">Reference proteome</keyword>
<dbReference type="NCBIfam" id="TIGR02937">
    <property type="entry name" value="sigma70-ECF"/>
    <property type="match status" value="1"/>
</dbReference>
<dbReference type="CDD" id="cd06171">
    <property type="entry name" value="Sigma70_r4"/>
    <property type="match status" value="1"/>
</dbReference>
<dbReference type="GO" id="GO:0016987">
    <property type="term" value="F:sigma factor activity"/>
    <property type="evidence" value="ECO:0007669"/>
    <property type="project" value="UniProtKB-KW"/>
</dbReference>
<dbReference type="InterPro" id="IPR013325">
    <property type="entry name" value="RNA_pol_sigma_r2"/>
</dbReference>
<keyword evidence="2" id="KW-0805">Transcription regulation</keyword>
<dbReference type="InterPro" id="IPR013324">
    <property type="entry name" value="RNA_pol_sigma_r3/r4-like"/>
</dbReference>
<evidence type="ECO:0000313" key="6">
    <source>
        <dbReference type="EMBL" id="RAJ96009.1"/>
    </source>
</evidence>
<sequence>MKQVTLNSALSRELHWWHQLRKSNIVAFKGLVSDYSPLLFSFGTQYTTDADLVKNCIQKLFLEVWDNRDSLTAPAGMKAWLFGSLRQRILHSPKIRQGALESATNPAHFFIEFTLDTGLTQDKTTRGVADTLKRLIEQLPQCQQEVVYLKFFQELNSDQIAHVTSHSAQTVSDLLQTAIRQLKLQWKVVFSSHPTPPNIEKLLWNESFRKWVSKPSQESDAFWHCWRISNPERVADLKLARTVVSALQVRHRQMPEFEQQLLVTQTLAQINVPAQPAPSLLSFFRWQPVSWPSFPVLLASLSKRFRKNKTSLS</sequence>
<name>A0A327X1C0_LARAB</name>
<dbReference type="InterPro" id="IPR039425">
    <property type="entry name" value="RNA_pol_sigma-70-like"/>
</dbReference>
<evidence type="ECO:0000313" key="7">
    <source>
        <dbReference type="Proteomes" id="UP000248790"/>
    </source>
</evidence>
<dbReference type="Pfam" id="PF04545">
    <property type="entry name" value="Sigma70_r4"/>
    <property type="match status" value="1"/>
</dbReference>
<dbReference type="RefSeq" id="WP_111629777.1">
    <property type="nucleotide sequence ID" value="NZ_QLMC01000004.1"/>
</dbReference>
<keyword evidence="3" id="KW-0731">Sigma factor</keyword>
<evidence type="ECO:0000256" key="1">
    <source>
        <dbReference type="ARBA" id="ARBA00010641"/>
    </source>
</evidence>